<keyword evidence="3" id="KW-1185">Reference proteome</keyword>
<accession>A0A136PVU1</accession>
<feature type="region of interest" description="Disordered" evidence="1">
    <location>
        <begin position="1"/>
        <end position="25"/>
    </location>
</feature>
<dbReference type="EMBL" id="LRQV01000019">
    <property type="protein sequence ID" value="KXK62467.1"/>
    <property type="molecule type" value="Genomic_DNA"/>
</dbReference>
<proteinExistence type="predicted"/>
<dbReference type="InterPro" id="IPR043721">
    <property type="entry name" value="DUF5662"/>
</dbReference>
<name>A0A136PVU1_9ACTN</name>
<evidence type="ECO:0000256" key="1">
    <source>
        <dbReference type="SAM" id="MobiDB-lite"/>
    </source>
</evidence>
<dbReference type="AlphaFoldDB" id="A0A136PVU1"/>
<sequence length="132" mass="14566">MGAPIKELIDRSTRHDLSKVEPPERETYDAYVPRLQAAEYGSDEYRATLVAMGEGLAHHYAHNAHHPEHHDRGVAGMTLVDLIEMLADWKAATERPPGGDLAASLPASVERFGISDQLAAILTNTARHYGWI</sequence>
<evidence type="ECO:0000313" key="2">
    <source>
        <dbReference type="EMBL" id="KXK62467.1"/>
    </source>
</evidence>
<dbReference type="Pfam" id="PF18907">
    <property type="entry name" value="DUF5662"/>
    <property type="match status" value="1"/>
</dbReference>
<gene>
    <name evidence="2" type="ORF">AWW66_08225</name>
</gene>
<protein>
    <submittedName>
        <fullName evidence="2">Uncharacterized protein</fullName>
    </submittedName>
</protein>
<dbReference type="OrthoDB" id="8449062at2"/>
<organism evidence="2 3">
    <name type="scientific">Micromonospora rosaria</name>
    <dbReference type="NCBI Taxonomy" id="47874"/>
    <lineage>
        <taxon>Bacteria</taxon>
        <taxon>Bacillati</taxon>
        <taxon>Actinomycetota</taxon>
        <taxon>Actinomycetes</taxon>
        <taxon>Micromonosporales</taxon>
        <taxon>Micromonosporaceae</taxon>
        <taxon>Micromonospora</taxon>
    </lineage>
</organism>
<comment type="caution">
    <text evidence="2">The sequence shown here is derived from an EMBL/GenBank/DDBJ whole genome shotgun (WGS) entry which is preliminary data.</text>
</comment>
<reference evidence="2 3" key="1">
    <citation type="submission" date="2016-01" db="EMBL/GenBank/DDBJ databases">
        <title>Whole genome sequence and analysis of Micromonospora rosaria DSM 803, which can produce antibacterial substance rosamicin.</title>
        <authorList>
            <person name="Yang H."/>
            <person name="He X."/>
            <person name="Zhu D."/>
        </authorList>
    </citation>
    <scope>NUCLEOTIDE SEQUENCE [LARGE SCALE GENOMIC DNA]</scope>
    <source>
        <strain evidence="2 3">DSM 803</strain>
    </source>
</reference>
<feature type="compositionally biased region" description="Basic and acidic residues" evidence="1">
    <location>
        <begin position="7"/>
        <end position="25"/>
    </location>
</feature>
<dbReference type="Proteomes" id="UP000070620">
    <property type="component" value="Unassembled WGS sequence"/>
</dbReference>
<evidence type="ECO:0000313" key="3">
    <source>
        <dbReference type="Proteomes" id="UP000070620"/>
    </source>
</evidence>